<organism evidence="12">
    <name type="scientific">Callorhinchus milii</name>
    <name type="common">Ghost shark</name>
    <dbReference type="NCBI Taxonomy" id="7868"/>
    <lineage>
        <taxon>Eukaryota</taxon>
        <taxon>Metazoa</taxon>
        <taxon>Chordata</taxon>
        <taxon>Craniata</taxon>
        <taxon>Vertebrata</taxon>
        <taxon>Chondrichthyes</taxon>
        <taxon>Holocephali</taxon>
        <taxon>Chimaeriformes</taxon>
        <taxon>Callorhinchidae</taxon>
        <taxon>Callorhinchus</taxon>
    </lineage>
</organism>
<evidence type="ECO:0000256" key="3">
    <source>
        <dbReference type="ARBA" id="ARBA00022525"/>
    </source>
</evidence>
<feature type="domain" description="Clusterin N-terminal" evidence="10">
    <location>
        <begin position="20"/>
        <end position="222"/>
    </location>
</feature>
<keyword evidence="6" id="KW-0325">Glycoprotein</keyword>
<dbReference type="SMART" id="SM00035">
    <property type="entry name" value="CLa"/>
    <property type="match status" value="1"/>
</dbReference>
<evidence type="ECO:0000256" key="1">
    <source>
        <dbReference type="ARBA" id="ARBA00004613"/>
    </source>
</evidence>
<protein>
    <recommendedName>
        <fullName evidence="7">Clusterin</fullName>
    </recommendedName>
</protein>
<feature type="coiled-coil region" evidence="8">
    <location>
        <begin position="14"/>
        <end position="98"/>
    </location>
</feature>
<dbReference type="SMART" id="SM00030">
    <property type="entry name" value="CLb"/>
    <property type="match status" value="1"/>
</dbReference>
<keyword evidence="4 9" id="KW-0732">Signal</keyword>
<evidence type="ECO:0000256" key="2">
    <source>
        <dbReference type="ARBA" id="ARBA00010069"/>
    </source>
</evidence>
<dbReference type="GO" id="GO:0005615">
    <property type="term" value="C:extracellular space"/>
    <property type="evidence" value="ECO:0007669"/>
    <property type="project" value="TreeGrafter"/>
</dbReference>
<evidence type="ECO:0000256" key="6">
    <source>
        <dbReference type="ARBA" id="ARBA00023180"/>
    </source>
</evidence>
<comment type="subcellular location">
    <subcellularLocation>
        <location evidence="1">Secreted</location>
    </subcellularLocation>
</comment>
<name>K4G074_CALMI</name>
<feature type="signal peptide" evidence="9">
    <location>
        <begin position="1"/>
        <end position="19"/>
    </location>
</feature>
<evidence type="ECO:0000256" key="8">
    <source>
        <dbReference type="SAM" id="Coils"/>
    </source>
</evidence>
<evidence type="ECO:0000259" key="11">
    <source>
        <dbReference type="SMART" id="SM00035"/>
    </source>
</evidence>
<evidence type="ECO:0000313" key="12">
    <source>
        <dbReference type="EMBL" id="AFK10771.1"/>
    </source>
</evidence>
<proteinExistence type="evidence at transcript level"/>
<evidence type="ECO:0000256" key="9">
    <source>
        <dbReference type="SAM" id="SignalP"/>
    </source>
</evidence>
<accession>K4G074</accession>
<dbReference type="InterPro" id="IPR016015">
    <property type="entry name" value="Clusterin_C"/>
</dbReference>
<evidence type="ECO:0000256" key="5">
    <source>
        <dbReference type="ARBA" id="ARBA00023157"/>
    </source>
</evidence>
<keyword evidence="5" id="KW-1015">Disulfide bond</keyword>
<keyword evidence="8" id="KW-0175">Coiled coil</keyword>
<dbReference type="AlphaFoldDB" id="K4G074"/>
<dbReference type="Pfam" id="PF01093">
    <property type="entry name" value="Clusterin"/>
    <property type="match status" value="1"/>
</dbReference>
<comment type="similarity">
    <text evidence="2 7">Belongs to the clusterin family.</text>
</comment>
<feature type="chain" id="PRO_5003878887" description="Clusterin" evidence="9">
    <location>
        <begin position="20"/>
        <end position="462"/>
    </location>
</feature>
<keyword evidence="3" id="KW-0964">Secreted</keyword>
<evidence type="ECO:0000256" key="7">
    <source>
        <dbReference type="RuleBase" id="RU000629"/>
    </source>
</evidence>
<dbReference type="GO" id="GO:0005634">
    <property type="term" value="C:nucleus"/>
    <property type="evidence" value="ECO:0007669"/>
    <property type="project" value="TreeGrafter"/>
</dbReference>
<feature type="domain" description="Clusterin C-terminal" evidence="11">
    <location>
        <begin position="216"/>
        <end position="440"/>
    </location>
</feature>
<dbReference type="EMBL" id="JX052543">
    <property type="protein sequence ID" value="AFK10771.1"/>
    <property type="molecule type" value="mRNA"/>
</dbReference>
<evidence type="ECO:0000256" key="4">
    <source>
        <dbReference type="ARBA" id="ARBA00022729"/>
    </source>
</evidence>
<sequence>MKEIVFALWLFFVLVASESQQEISQEKLKKLSKEGAKYIDEQIENAMNEATHIKLLMEKNDAEHQEYLQTLEAIKKRKEDALETAVQTQKKLNEAEQCKDKEALWEECKPCLKHVCTRFYAKTCRRGFGMVEKKVEQFFNQTPMISVWVNGDKMDSLVEKNEELSTQFDQIEKQYEDIDGIFRDTIGPFDGIDRWLDPSFPRRNGFFPKPFSFFPETSYFPSYRPSIFDGRDIFHSFFEATQKIFDRFRGMIHSPELHSDSFLETNEKYNFSTPTEPDQLVCREIRRNSSGCMKLSAECEKCKEVLTAECFDLDHKPLRKDFEEVLSMAERFTKEYDSLLKEFELNVLNTSQQLEMLNKQFGWVSKLANMTQTPDGMFDIKTIMTRSRSSNDDPFEIPASSIVLRIFDSPPLSFTVPGDINWDDPKFSEIVAQRALDHYNDPKMVFPILEIPSDNMQFATEA</sequence>
<dbReference type="PANTHER" id="PTHR10970:SF1">
    <property type="entry name" value="CLUSTERIN"/>
    <property type="match status" value="1"/>
</dbReference>
<dbReference type="InterPro" id="IPR000753">
    <property type="entry name" value="Clusterin-like"/>
</dbReference>
<dbReference type="GO" id="GO:0051787">
    <property type="term" value="F:misfolded protein binding"/>
    <property type="evidence" value="ECO:0007669"/>
    <property type="project" value="TreeGrafter"/>
</dbReference>
<dbReference type="InterPro" id="IPR016014">
    <property type="entry name" value="Clusterin_N"/>
</dbReference>
<reference evidence="12" key="1">
    <citation type="journal article" date="2012" name="PLoS ONE">
        <title>Sequencing and Analysis of Full-Length cDNAs, 5'-ESTs and 3'-ESTs from a Cartilaginous Fish, the Elephant Shark (Callorhinchus milii).</title>
        <authorList>
            <person name="Tan Y.Y."/>
            <person name="Kodzius R."/>
            <person name="Tay B.H."/>
            <person name="Tay A."/>
            <person name="Brenner S."/>
            <person name="Venkatesh B."/>
        </authorList>
    </citation>
    <scope>NUCLEOTIDE SEQUENCE</scope>
    <source>
        <tissue evidence="12">Gills</tissue>
    </source>
</reference>
<dbReference type="PANTHER" id="PTHR10970">
    <property type="entry name" value="CLUSTERIN"/>
    <property type="match status" value="1"/>
</dbReference>
<evidence type="ECO:0000259" key="10">
    <source>
        <dbReference type="SMART" id="SM00030"/>
    </source>
</evidence>